<keyword evidence="2" id="KW-1185">Reference proteome</keyword>
<reference evidence="1 2" key="1">
    <citation type="journal article" date="2010" name="J. Bacteriol.">
        <title>Short-term signatures of evolutionary change in the Salmonella enterica serovar typhimurium 14028 genome.</title>
        <authorList>
            <person name="Jarvik T."/>
            <person name="Smillie C."/>
            <person name="Groisman E.A."/>
            <person name="Ochman H."/>
        </authorList>
    </citation>
    <scope>NUCLEOTIDE SEQUENCE [LARGE SCALE GENOMIC DNA]</scope>
    <source>
        <strain evidence="2">14028s / SGSC 2262</strain>
    </source>
</reference>
<proteinExistence type="predicted"/>
<protein>
    <submittedName>
        <fullName evidence="1">Uncharacterized protein</fullName>
    </submittedName>
</protein>
<dbReference type="HOGENOM" id="CLU_3332782_0_0_6"/>
<dbReference type="Proteomes" id="UP000002695">
    <property type="component" value="Chromosome"/>
</dbReference>
<sequence>MNSQTAKRNKTVSSWTRYYFNVQKIIGYLSEDYQDVSL</sequence>
<dbReference type="PATRIC" id="fig|588858.6.peg.2056"/>
<dbReference type="EMBL" id="CP001363">
    <property type="protein sequence ID" value="ACY88650.1"/>
    <property type="molecule type" value="Genomic_DNA"/>
</dbReference>
<evidence type="ECO:0000313" key="2">
    <source>
        <dbReference type="Proteomes" id="UP000002695"/>
    </source>
</evidence>
<dbReference type="KEGG" id="seo:STM14_2187"/>
<evidence type="ECO:0000313" key="1">
    <source>
        <dbReference type="EMBL" id="ACY88650.1"/>
    </source>
</evidence>
<accession>A0A0F6B2B2</accession>
<name>A0A0F6B2B2_SALT1</name>
<gene>
    <name evidence="1" type="ordered locus">STM14_2187</name>
</gene>
<organism evidence="1 2">
    <name type="scientific">Salmonella typhimurium (strain 14028s / SGSC 2262)</name>
    <dbReference type="NCBI Taxonomy" id="588858"/>
    <lineage>
        <taxon>Bacteria</taxon>
        <taxon>Pseudomonadati</taxon>
        <taxon>Pseudomonadota</taxon>
        <taxon>Gammaproteobacteria</taxon>
        <taxon>Enterobacterales</taxon>
        <taxon>Enterobacteriaceae</taxon>
        <taxon>Salmonella</taxon>
    </lineage>
</organism>
<dbReference type="AlphaFoldDB" id="A0A0F6B2B2"/>